<dbReference type="GO" id="GO:1990023">
    <property type="term" value="C:mitotic spindle midzone"/>
    <property type="evidence" value="ECO:0007669"/>
    <property type="project" value="TreeGrafter"/>
</dbReference>
<gene>
    <name evidence="3" type="ORF">PUMCH_004853</name>
</gene>
<evidence type="ECO:0000256" key="2">
    <source>
        <dbReference type="SAM" id="MobiDB-lite"/>
    </source>
</evidence>
<dbReference type="Gene3D" id="1.20.58.1520">
    <property type="match status" value="1"/>
</dbReference>
<feature type="coiled-coil region" evidence="1">
    <location>
        <begin position="508"/>
        <end position="535"/>
    </location>
</feature>
<feature type="compositionally biased region" description="Polar residues" evidence="2">
    <location>
        <begin position="778"/>
        <end position="795"/>
    </location>
</feature>
<evidence type="ECO:0008006" key="5">
    <source>
        <dbReference type="Google" id="ProtNLM"/>
    </source>
</evidence>
<sequence>MNDLLHSMNNTSGEVHTPPRSNEYMREVRNSFDESIIQVNSSQTPAAEQFDFVASKVNDTIDEIRSVYKEIGYSQAEVTAKKNEIFASITETIATFTQNLERERTNIQNECDWLRQQIHLIFSILNEDRGERILSLTDRWLLFKDDPQVQQEIAAEKAKSKVNHEHLFLLSQSSRYSLSSLILSSSHSDSSTLSSWKEPSFSLLQTKSRLNSIFLEALKTFVKVFRKFNEANVAFWENIDLIIENWTPDPSDSFLCSLPSKSDAYAHAKLIKEFDDMLEDLNLENRGLDYQTRASENSGEVYAFVISSPSKRISKTGSEQTTQPFKGRCVSIEDEMSRLRDINYNIVRTIRGLKVLKLNRDVLAKLLRAIENTETEIRSRIVHVKEKLTLCLQLTRDLCLDRKDVITILKDPAASKSGLKQFVSNEGQIEVETLHFISENPQELGLKDQHINFISKLVKTLQSIKTAKEDRLATMKSACVRLWDTLKESPEYSQRFLEENDNLRDQSLQSFEAELRRLKEKRREFIEEFISLTQQEIERYHVLLFHTLLQRQEFKYHNLDLYLATDDKEHILSEHEQELERLKKEYLAKLEILELYSELKSLIEDRKFLVESSKNSKRLLEKNSCQTLLNEERIRKKVLRNMPRVLTTIKKKIVDYNTSILSNGGKAFNVGEMDLFEEVLILEAETESQKPSKTSRHRSTKVSLRSVSPSKSRVAARAPSPVKQKQSPQRVTKYSTQRNTLSPIKSDRFKTGSARSTSSLAYSSGIPKLVTREPMPLSSKQSGQKSPSLRSPINFTLHSSPRQAHLYFQSSEAAPLHRRQQSSHLQPLQSPLPPDTSASNELFSDVKESTLYSTCSRLSPLRGGSLSNLRANSPGKKQAIPVSETDKENSLILSKSPVEETYGLSPIRFDGSFKAHDHVSRLSTNSLANSTILGDDYQTWREERIREINENR</sequence>
<dbReference type="GO" id="GO:0008017">
    <property type="term" value="F:microtubule binding"/>
    <property type="evidence" value="ECO:0007669"/>
    <property type="project" value="InterPro"/>
</dbReference>
<reference evidence="3 4" key="1">
    <citation type="submission" date="2023-10" db="EMBL/GenBank/DDBJ databases">
        <title>Draft Genome Sequence of Candida saopaulonensis from a very Premature Infant with Sepsis.</title>
        <authorList>
            <person name="Ning Y."/>
            <person name="Dai R."/>
            <person name="Xiao M."/>
            <person name="Xu Y."/>
            <person name="Yan Q."/>
            <person name="Zhang L."/>
        </authorList>
    </citation>
    <scope>NUCLEOTIDE SEQUENCE [LARGE SCALE GENOMIC DNA]</scope>
    <source>
        <strain evidence="3 4">19XY460</strain>
    </source>
</reference>
<dbReference type="EMBL" id="CP138899">
    <property type="protein sequence ID" value="WPK27465.1"/>
    <property type="molecule type" value="Genomic_DNA"/>
</dbReference>
<feature type="compositionally biased region" description="Polar residues" evidence="2">
    <location>
        <begin position="723"/>
        <end position="743"/>
    </location>
</feature>
<evidence type="ECO:0000313" key="3">
    <source>
        <dbReference type="EMBL" id="WPK27465.1"/>
    </source>
</evidence>
<feature type="region of interest" description="Disordered" evidence="2">
    <location>
        <begin position="686"/>
        <end position="795"/>
    </location>
</feature>
<name>A0AAX4HHN0_9ASCO</name>
<feature type="compositionally biased region" description="Low complexity" evidence="2">
    <location>
        <begin position="753"/>
        <end position="764"/>
    </location>
</feature>
<dbReference type="PANTHER" id="PTHR19321">
    <property type="entry name" value="PROTEIN REGULATOR OF CYTOKINESIS 1 PRC1-RELATED"/>
    <property type="match status" value="1"/>
</dbReference>
<feature type="region of interest" description="Disordered" evidence="2">
    <location>
        <begin position="1"/>
        <end position="20"/>
    </location>
</feature>
<feature type="coiled-coil region" evidence="1">
    <location>
        <begin position="565"/>
        <end position="592"/>
    </location>
</feature>
<dbReference type="GeneID" id="88175913"/>
<feature type="region of interest" description="Disordered" evidence="2">
    <location>
        <begin position="863"/>
        <end position="889"/>
    </location>
</feature>
<dbReference type="AlphaFoldDB" id="A0AAX4HHN0"/>
<dbReference type="InterPro" id="IPR007145">
    <property type="entry name" value="MAP65_Ase1_PRC1"/>
</dbReference>
<dbReference type="Proteomes" id="UP001338582">
    <property type="component" value="Chromosome 6"/>
</dbReference>
<organism evidence="3 4">
    <name type="scientific">Australozyma saopauloensis</name>
    <dbReference type="NCBI Taxonomy" id="291208"/>
    <lineage>
        <taxon>Eukaryota</taxon>
        <taxon>Fungi</taxon>
        <taxon>Dikarya</taxon>
        <taxon>Ascomycota</taxon>
        <taxon>Saccharomycotina</taxon>
        <taxon>Pichiomycetes</taxon>
        <taxon>Metschnikowiaceae</taxon>
        <taxon>Australozyma</taxon>
    </lineage>
</organism>
<protein>
    <recommendedName>
        <fullName evidence="5">Anaphase spindle elongation protein</fullName>
    </recommendedName>
</protein>
<keyword evidence="1" id="KW-0175">Coiled coil</keyword>
<proteinExistence type="predicted"/>
<dbReference type="KEGG" id="asau:88175913"/>
<evidence type="ECO:0000256" key="1">
    <source>
        <dbReference type="SAM" id="Coils"/>
    </source>
</evidence>
<dbReference type="RefSeq" id="XP_062879843.1">
    <property type="nucleotide sequence ID" value="XM_063023773.1"/>
</dbReference>
<keyword evidence="4" id="KW-1185">Reference proteome</keyword>
<accession>A0AAX4HHN0</accession>
<dbReference type="GO" id="GO:0005737">
    <property type="term" value="C:cytoplasm"/>
    <property type="evidence" value="ECO:0007669"/>
    <property type="project" value="TreeGrafter"/>
</dbReference>
<dbReference type="Pfam" id="PF03999">
    <property type="entry name" value="MAP65_ASE1"/>
    <property type="match status" value="1"/>
</dbReference>
<evidence type="ECO:0000313" key="4">
    <source>
        <dbReference type="Proteomes" id="UP001338582"/>
    </source>
</evidence>
<feature type="compositionally biased region" description="Polar residues" evidence="2">
    <location>
        <begin position="701"/>
        <end position="711"/>
    </location>
</feature>
<feature type="region of interest" description="Disordered" evidence="2">
    <location>
        <begin position="812"/>
        <end position="840"/>
    </location>
</feature>
<dbReference type="PANTHER" id="PTHR19321:SF41">
    <property type="entry name" value="FASCETTO-RELATED"/>
    <property type="match status" value="1"/>
</dbReference>
<dbReference type="GO" id="GO:0051256">
    <property type="term" value="P:mitotic spindle midzone assembly"/>
    <property type="evidence" value="ECO:0007669"/>
    <property type="project" value="TreeGrafter"/>
</dbReference>